<dbReference type="InterPro" id="IPR001670">
    <property type="entry name" value="ADH_Fe/GldA"/>
</dbReference>
<keyword evidence="12" id="KW-1185">Reference proteome</keyword>
<dbReference type="AlphaFoldDB" id="A0A0M7ALA9"/>
<dbReference type="SUPFAM" id="SSF56796">
    <property type="entry name" value="Dehydroquinate synthase-like"/>
    <property type="match status" value="1"/>
</dbReference>
<dbReference type="CDD" id="cd08193">
    <property type="entry name" value="HVD"/>
    <property type="match status" value="1"/>
</dbReference>
<dbReference type="InterPro" id="IPR039697">
    <property type="entry name" value="Alcohol_dehydrogenase_Fe"/>
</dbReference>
<protein>
    <recommendedName>
        <fullName evidence="7">Alcohol dehydrogenase 2</fullName>
    </recommendedName>
    <alternativeName>
        <fullName evidence="8">Alcohol dehydrogenase II</fullName>
    </alternativeName>
</protein>
<gene>
    <name evidence="11" type="primary">eutG</name>
    <name evidence="11" type="ORF">LA5096_04199</name>
</gene>
<sequence length="425" mass="44247">MHACIPDQKANRPIHDDFPLDGSFSSRQSVCLEKIGEDMTGSFTFNTSPRIILENGAASKIDQLAAHCLGPRPFIVTDPIILSLGLLSPAEAMLKACGYDFGHFTDVAADPPRSLVEAAAEAAMSHGATSVIGFGGGSSLDVAKLVALLAKSNENLDDAWGIGNAKGPRLPLVLVPTTAGTGSEVTPISIVTVGEEEKRGVVSPLLLPDIAILDPSLTLGLPAAVTAATGIDAMVHAIEAYASKSANNNPVSRSLAIEALRLLGANIETAVFSPGNVNARSAMLAGSMMAGMAFANSPVAAVHALAYPLGGIFHIPHGLSNALVLPHVLRFNNSVAADTYSEIATALFPDLSETSDAADRAEAFAQRLAELSAKIGLQTRLSDVGITESNLPKLAQSAMMQTRLLVNNPRELTETDALEIYKAAL</sequence>
<keyword evidence="3 11" id="KW-0560">Oxidoreductase</keyword>
<accession>A0A0M7ALA9</accession>
<comment type="similarity">
    <text evidence="2">Belongs to the iron-containing alcohol dehydrogenase family.</text>
</comment>
<dbReference type="FunFam" id="3.40.50.1970:FF:000003">
    <property type="entry name" value="Alcohol dehydrogenase, iron-containing"/>
    <property type="match status" value="1"/>
</dbReference>
<comment type="catalytic activity">
    <reaction evidence="6">
        <text>a primary alcohol + NAD(+) = an aldehyde + NADH + H(+)</text>
        <dbReference type="Rhea" id="RHEA:10736"/>
        <dbReference type="ChEBI" id="CHEBI:15378"/>
        <dbReference type="ChEBI" id="CHEBI:15734"/>
        <dbReference type="ChEBI" id="CHEBI:17478"/>
        <dbReference type="ChEBI" id="CHEBI:57540"/>
        <dbReference type="ChEBI" id="CHEBI:57945"/>
        <dbReference type="EC" id="1.1.1.1"/>
    </reaction>
</comment>
<comment type="catalytic activity">
    <reaction evidence="5">
        <text>a secondary alcohol + NAD(+) = a ketone + NADH + H(+)</text>
        <dbReference type="Rhea" id="RHEA:10740"/>
        <dbReference type="ChEBI" id="CHEBI:15378"/>
        <dbReference type="ChEBI" id="CHEBI:17087"/>
        <dbReference type="ChEBI" id="CHEBI:35681"/>
        <dbReference type="ChEBI" id="CHEBI:57540"/>
        <dbReference type="ChEBI" id="CHEBI:57945"/>
        <dbReference type="EC" id="1.1.1.1"/>
    </reaction>
</comment>
<keyword evidence="4" id="KW-0520">NAD</keyword>
<evidence type="ECO:0000256" key="1">
    <source>
        <dbReference type="ARBA" id="ARBA00001962"/>
    </source>
</evidence>
<dbReference type="Proteomes" id="UP000049983">
    <property type="component" value="Unassembled WGS sequence"/>
</dbReference>
<dbReference type="EMBL" id="CXWC01000012">
    <property type="protein sequence ID" value="CTQ75020.1"/>
    <property type="molecule type" value="Genomic_DNA"/>
</dbReference>
<evidence type="ECO:0000256" key="4">
    <source>
        <dbReference type="ARBA" id="ARBA00023027"/>
    </source>
</evidence>
<dbReference type="GO" id="GO:0004022">
    <property type="term" value="F:alcohol dehydrogenase (NAD+) activity"/>
    <property type="evidence" value="ECO:0007669"/>
    <property type="project" value="UniProtKB-EC"/>
</dbReference>
<dbReference type="PANTHER" id="PTHR11496">
    <property type="entry name" value="ALCOHOL DEHYDROGENASE"/>
    <property type="match status" value="1"/>
</dbReference>
<evidence type="ECO:0000256" key="5">
    <source>
        <dbReference type="ARBA" id="ARBA00049164"/>
    </source>
</evidence>
<dbReference type="FunFam" id="1.20.1090.10:FF:000001">
    <property type="entry name" value="Aldehyde-alcohol dehydrogenase"/>
    <property type="match status" value="1"/>
</dbReference>
<name>A0A0M7ALA9_9HYPH</name>
<dbReference type="InterPro" id="IPR018211">
    <property type="entry name" value="ADH_Fe_CS"/>
</dbReference>
<organism evidence="11 12">
    <name type="scientific">Roseibium album</name>
    <dbReference type="NCBI Taxonomy" id="311410"/>
    <lineage>
        <taxon>Bacteria</taxon>
        <taxon>Pseudomonadati</taxon>
        <taxon>Pseudomonadota</taxon>
        <taxon>Alphaproteobacteria</taxon>
        <taxon>Hyphomicrobiales</taxon>
        <taxon>Stappiaceae</taxon>
        <taxon>Roseibium</taxon>
    </lineage>
</organism>
<evidence type="ECO:0000256" key="8">
    <source>
        <dbReference type="ARBA" id="ARBA00076680"/>
    </source>
</evidence>
<feature type="domain" description="Fe-containing alcohol dehydrogenase-like C-terminal" evidence="10">
    <location>
        <begin position="226"/>
        <end position="425"/>
    </location>
</feature>
<reference evidence="12" key="1">
    <citation type="submission" date="2015-07" db="EMBL/GenBank/DDBJ databases">
        <authorList>
            <person name="Rodrigo-Torres Lidia"/>
            <person name="Arahal R.David."/>
        </authorList>
    </citation>
    <scope>NUCLEOTIDE SEQUENCE [LARGE SCALE GENOMIC DNA]</scope>
    <source>
        <strain evidence="12">CECT 5096</strain>
    </source>
</reference>
<evidence type="ECO:0000256" key="2">
    <source>
        <dbReference type="ARBA" id="ARBA00007358"/>
    </source>
</evidence>
<dbReference type="STRING" id="311410.LA5095_04504"/>
<dbReference type="InterPro" id="IPR056798">
    <property type="entry name" value="ADH_Fe_C"/>
</dbReference>
<dbReference type="Pfam" id="PF25137">
    <property type="entry name" value="ADH_Fe_C"/>
    <property type="match status" value="1"/>
</dbReference>
<evidence type="ECO:0000313" key="12">
    <source>
        <dbReference type="Proteomes" id="UP000049983"/>
    </source>
</evidence>
<proteinExistence type="inferred from homology"/>
<evidence type="ECO:0000256" key="6">
    <source>
        <dbReference type="ARBA" id="ARBA00049243"/>
    </source>
</evidence>
<evidence type="ECO:0000256" key="7">
    <source>
        <dbReference type="ARBA" id="ARBA00074848"/>
    </source>
</evidence>
<dbReference type="Pfam" id="PF00465">
    <property type="entry name" value="Fe-ADH"/>
    <property type="match status" value="1"/>
</dbReference>
<dbReference type="Gene3D" id="3.40.50.1970">
    <property type="match status" value="1"/>
</dbReference>
<dbReference type="PROSITE" id="PS00913">
    <property type="entry name" value="ADH_IRON_1"/>
    <property type="match status" value="1"/>
</dbReference>
<evidence type="ECO:0000259" key="9">
    <source>
        <dbReference type="Pfam" id="PF00465"/>
    </source>
</evidence>
<evidence type="ECO:0000256" key="3">
    <source>
        <dbReference type="ARBA" id="ARBA00023002"/>
    </source>
</evidence>
<dbReference type="PANTHER" id="PTHR11496:SF102">
    <property type="entry name" value="ALCOHOL DEHYDROGENASE 4"/>
    <property type="match status" value="1"/>
</dbReference>
<feature type="domain" description="Alcohol dehydrogenase iron-type/glycerol dehydrogenase GldA" evidence="9">
    <location>
        <begin position="49"/>
        <end position="215"/>
    </location>
</feature>
<evidence type="ECO:0000313" key="11">
    <source>
        <dbReference type="EMBL" id="CTQ75020.1"/>
    </source>
</evidence>
<evidence type="ECO:0000259" key="10">
    <source>
        <dbReference type="Pfam" id="PF25137"/>
    </source>
</evidence>
<dbReference type="GO" id="GO:0046872">
    <property type="term" value="F:metal ion binding"/>
    <property type="evidence" value="ECO:0007669"/>
    <property type="project" value="InterPro"/>
</dbReference>
<comment type="cofactor">
    <cofactor evidence="1">
        <name>Fe cation</name>
        <dbReference type="ChEBI" id="CHEBI:24875"/>
    </cofactor>
</comment>
<dbReference type="Gene3D" id="1.20.1090.10">
    <property type="entry name" value="Dehydroquinate synthase-like - alpha domain"/>
    <property type="match status" value="1"/>
</dbReference>